<keyword evidence="2" id="KW-1185">Reference proteome</keyword>
<reference evidence="1 2" key="1">
    <citation type="journal article" date="2020" name="Syst. Appl. Microbiol.">
        <title>Arthrospiribacter ruber gen. nov., sp. nov., a novel bacterium isolated from Arthrospira cultures.</title>
        <authorList>
            <person name="Waleron M."/>
            <person name="Misztak A."/>
            <person name="Waleron M.M."/>
            <person name="Furmaniak M."/>
            <person name="Mrozik A."/>
            <person name="Waleron K."/>
        </authorList>
    </citation>
    <scope>NUCLEOTIDE SEQUENCE [LARGE SCALE GENOMIC DNA]</scope>
    <source>
        <strain evidence="1 2">DPMB0001</strain>
    </source>
</reference>
<protein>
    <submittedName>
        <fullName evidence="1">DUF1569 domain-containing protein</fullName>
    </submittedName>
</protein>
<gene>
    <name evidence="1" type="ORF">EGN73_15100</name>
</gene>
<dbReference type="AlphaFoldDB" id="A0A951J0H7"/>
<dbReference type="InterPro" id="IPR011463">
    <property type="entry name" value="DUF1569"/>
</dbReference>
<dbReference type="EMBL" id="RPHB01000007">
    <property type="protein sequence ID" value="MBW3469127.1"/>
    <property type="molecule type" value="Genomic_DNA"/>
</dbReference>
<sequence>MNKSIFDQNAVDEVISRVEKLSASDQANWGRMTATEMLAHCNLAHQSILKAPKAEKGGGFKKWLTKLYFIYWMKEFPKGAKGPGRFDMKDKVDISLFEEEKSKYIHIIGKYAKLDQKLAGFHPRFGPLNHKEWGIFVWRHADHHLRQFGL</sequence>
<organism evidence="1 2">
    <name type="scientific">Arthrospiribacter ruber</name>
    <dbReference type="NCBI Taxonomy" id="2487934"/>
    <lineage>
        <taxon>Bacteria</taxon>
        <taxon>Pseudomonadati</taxon>
        <taxon>Bacteroidota</taxon>
        <taxon>Cytophagia</taxon>
        <taxon>Cytophagales</taxon>
        <taxon>Cyclobacteriaceae</taxon>
        <taxon>Arthrospiribacter</taxon>
    </lineage>
</organism>
<evidence type="ECO:0000313" key="2">
    <source>
        <dbReference type="Proteomes" id="UP000727490"/>
    </source>
</evidence>
<evidence type="ECO:0000313" key="1">
    <source>
        <dbReference type="EMBL" id="MBW3469127.1"/>
    </source>
</evidence>
<dbReference type="RefSeq" id="WP_219291600.1">
    <property type="nucleotide sequence ID" value="NZ_RPHB01000007.1"/>
</dbReference>
<proteinExistence type="predicted"/>
<dbReference type="Proteomes" id="UP000727490">
    <property type="component" value="Unassembled WGS sequence"/>
</dbReference>
<comment type="caution">
    <text evidence="1">The sequence shown here is derived from an EMBL/GenBank/DDBJ whole genome shotgun (WGS) entry which is preliminary data.</text>
</comment>
<name>A0A951J0H7_9BACT</name>
<dbReference type="Pfam" id="PF07606">
    <property type="entry name" value="DUF1569"/>
    <property type="match status" value="1"/>
</dbReference>
<accession>A0A951J0H7</accession>